<keyword evidence="2" id="KW-0813">Transport</keyword>
<reference evidence="7" key="1">
    <citation type="submission" date="2023-08" db="EMBL/GenBank/DDBJ databases">
        <authorList>
            <person name="Audoor S."/>
            <person name="Bilcke G."/>
        </authorList>
    </citation>
    <scope>NUCLEOTIDE SEQUENCE</scope>
</reference>
<dbReference type="EMBL" id="CAKOGP040001869">
    <property type="protein sequence ID" value="CAJ1954685.1"/>
    <property type="molecule type" value="Genomic_DNA"/>
</dbReference>
<dbReference type="InterPro" id="IPR036020">
    <property type="entry name" value="WW_dom_sf"/>
</dbReference>
<dbReference type="Pfam" id="PF12931">
    <property type="entry name" value="TPR_Sec16"/>
    <property type="match status" value="1"/>
</dbReference>
<feature type="domain" description="WW" evidence="6">
    <location>
        <begin position="2820"/>
        <end position="2854"/>
    </location>
</feature>
<feature type="compositionally biased region" description="Polar residues" evidence="5">
    <location>
        <begin position="46"/>
        <end position="57"/>
    </location>
</feature>
<feature type="compositionally biased region" description="Low complexity" evidence="5">
    <location>
        <begin position="743"/>
        <end position="754"/>
    </location>
</feature>
<feature type="compositionally biased region" description="Polar residues" evidence="5">
    <location>
        <begin position="1782"/>
        <end position="1802"/>
    </location>
</feature>
<dbReference type="SMART" id="SM00456">
    <property type="entry name" value="WW"/>
    <property type="match status" value="27"/>
</dbReference>
<accession>A0AAD2JJ75</accession>
<feature type="compositionally biased region" description="Pro residues" evidence="5">
    <location>
        <begin position="1"/>
        <end position="31"/>
    </location>
</feature>
<feature type="region of interest" description="Disordered" evidence="5">
    <location>
        <begin position="2551"/>
        <end position="2591"/>
    </location>
</feature>
<dbReference type="GO" id="GO:0005783">
    <property type="term" value="C:endoplasmic reticulum"/>
    <property type="evidence" value="ECO:0007669"/>
    <property type="project" value="UniProtKB-SubCell"/>
</dbReference>
<feature type="compositionally biased region" description="Acidic residues" evidence="5">
    <location>
        <begin position="1564"/>
        <end position="1582"/>
    </location>
</feature>
<feature type="compositionally biased region" description="Acidic residues" evidence="5">
    <location>
        <begin position="1705"/>
        <end position="1723"/>
    </location>
</feature>
<feature type="compositionally biased region" description="Acidic residues" evidence="5">
    <location>
        <begin position="1058"/>
        <end position="1067"/>
    </location>
</feature>
<feature type="domain" description="WW" evidence="6">
    <location>
        <begin position="2274"/>
        <end position="2308"/>
    </location>
</feature>
<feature type="region of interest" description="Disordered" evidence="5">
    <location>
        <begin position="2083"/>
        <end position="2132"/>
    </location>
</feature>
<dbReference type="Proteomes" id="UP001295423">
    <property type="component" value="Unassembled WGS sequence"/>
</dbReference>
<evidence type="ECO:0000256" key="3">
    <source>
        <dbReference type="ARBA" id="ARBA00022824"/>
    </source>
</evidence>
<feature type="domain" description="WW" evidence="6">
    <location>
        <begin position="2351"/>
        <end position="2385"/>
    </location>
</feature>
<feature type="region of interest" description="Disordered" evidence="5">
    <location>
        <begin position="1875"/>
        <end position="1970"/>
    </location>
</feature>
<dbReference type="InterPro" id="IPR024298">
    <property type="entry name" value="Sec16_Sec23-bd"/>
</dbReference>
<keyword evidence="3" id="KW-0256">Endoplasmic reticulum</keyword>
<feature type="compositionally biased region" description="Acidic residues" evidence="5">
    <location>
        <begin position="1882"/>
        <end position="1901"/>
    </location>
</feature>
<feature type="compositionally biased region" description="Basic and acidic residues" evidence="5">
    <location>
        <begin position="912"/>
        <end position="922"/>
    </location>
</feature>
<feature type="compositionally biased region" description="Basic and acidic residues" evidence="5">
    <location>
        <begin position="1411"/>
        <end position="1428"/>
    </location>
</feature>
<feature type="compositionally biased region" description="Polar residues" evidence="5">
    <location>
        <begin position="2764"/>
        <end position="2773"/>
    </location>
</feature>
<feature type="compositionally biased region" description="Acidic residues" evidence="5">
    <location>
        <begin position="1589"/>
        <end position="1602"/>
    </location>
</feature>
<feature type="region of interest" description="Disordered" evidence="5">
    <location>
        <begin position="2989"/>
        <end position="3012"/>
    </location>
</feature>
<feature type="compositionally biased region" description="Polar residues" evidence="5">
    <location>
        <begin position="115"/>
        <end position="131"/>
    </location>
</feature>
<keyword evidence="8" id="KW-1185">Reference proteome</keyword>
<feature type="domain" description="WW" evidence="6">
    <location>
        <begin position="1662"/>
        <end position="1695"/>
    </location>
</feature>
<feature type="compositionally biased region" description="Pro residues" evidence="5">
    <location>
        <begin position="3593"/>
        <end position="3602"/>
    </location>
</feature>
<feature type="compositionally biased region" description="Polar residues" evidence="5">
    <location>
        <begin position="760"/>
        <end position="778"/>
    </location>
</feature>
<feature type="region of interest" description="Disordered" evidence="5">
    <location>
        <begin position="2407"/>
        <end position="2430"/>
    </location>
</feature>
<proteinExistence type="predicted"/>
<feature type="compositionally biased region" description="Acidic residues" evidence="5">
    <location>
        <begin position="1765"/>
        <end position="1778"/>
    </location>
</feature>
<evidence type="ECO:0000256" key="5">
    <source>
        <dbReference type="SAM" id="MobiDB-lite"/>
    </source>
</evidence>
<feature type="domain" description="WW" evidence="6">
    <location>
        <begin position="1374"/>
        <end position="1408"/>
    </location>
</feature>
<feature type="region of interest" description="Disordered" evidence="5">
    <location>
        <begin position="235"/>
        <end position="299"/>
    </location>
</feature>
<feature type="compositionally biased region" description="Acidic residues" evidence="5">
    <location>
        <begin position="1951"/>
        <end position="1970"/>
    </location>
</feature>
<feature type="region of interest" description="Disordered" evidence="5">
    <location>
        <begin position="903"/>
        <end position="922"/>
    </location>
</feature>
<feature type="compositionally biased region" description="Basic and acidic residues" evidence="5">
    <location>
        <begin position="1689"/>
        <end position="1704"/>
    </location>
</feature>
<feature type="compositionally biased region" description="Low complexity" evidence="5">
    <location>
        <begin position="651"/>
        <end position="662"/>
    </location>
</feature>
<feature type="region of interest" description="Disordered" evidence="5">
    <location>
        <begin position="3528"/>
        <end position="3638"/>
    </location>
</feature>
<comment type="caution">
    <text evidence="7">The sequence shown here is derived from an EMBL/GenBank/DDBJ whole genome shotgun (WGS) entry which is preliminary data.</text>
</comment>
<feature type="compositionally biased region" description="Acidic residues" evidence="5">
    <location>
        <begin position="2656"/>
        <end position="2669"/>
    </location>
</feature>
<feature type="domain" description="WW" evidence="6">
    <location>
        <begin position="2658"/>
        <end position="2692"/>
    </location>
</feature>
<feature type="compositionally biased region" description="Acidic residues" evidence="5">
    <location>
        <begin position="2580"/>
        <end position="2591"/>
    </location>
</feature>
<dbReference type="PANTHER" id="PTHR47852:SF2">
    <property type="entry name" value="WW DOMAIN-CONTAINING PROTEIN"/>
    <property type="match status" value="1"/>
</dbReference>
<protein>
    <recommendedName>
        <fullName evidence="6">WW domain-containing protein</fullName>
    </recommendedName>
</protein>
<feature type="domain" description="WW" evidence="6">
    <location>
        <begin position="1591"/>
        <end position="1625"/>
    </location>
</feature>
<feature type="compositionally biased region" description="Basic and acidic residues" evidence="5">
    <location>
        <begin position="2166"/>
        <end position="2199"/>
    </location>
</feature>
<evidence type="ECO:0000313" key="7">
    <source>
        <dbReference type="EMBL" id="CAJ1954685.1"/>
    </source>
</evidence>
<feature type="compositionally biased region" description="Polar residues" evidence="5">
    <location>
        <begin position="1983"/>
        <end position="2004"/>
    </location>
</feature>
<evidence type="ECO:0000256" key="4">
    <source>
        <dbReference type="ARBA" id="ARBA00022892"/>
    </source>
</evidence>
<feature type="region of interest" description="Disordered" evidence="5">
    <location>
        <begin position="404"/>
        <end position="496"/>
    </location>
</feature>
<feature type="domain" description="WW" evidence="6">
    <location>
        <begin position="1839"/>
        <end position="1873"/>
    </location>
</feature>
<feature type="domain" description="WW" evidence="6">
    <location>
        <begin position="1965"/>
        <end position="1999"/>
    </location>
</feature>
<feature type="compositionally biased region" description="Acidic residues" evidence="5">
    <location>
        <begin position="1150"/>
        <end position="1165"/>
    </location>
</feature>
<feature type="compositionally biased region" description="Acidic residues" evidence="5">
    <location>
        <begin position="1340"/>
        <end position="1351"/>
    </location>
</feature>
<feature type="region of interest" description="Disordered" evidence="5">
    <location>
        <begin position="1250"/>
        <end position="1307"/>
    </location>
</feature>
<feature type="compositionally biased region" description="Acidic residues" evidence="5">
    <location>
        <begin position="1499"/>
        <end position="1530"/>
    </location>
</feature>
<feature type="compositionally biased region" description="Polar residues" evidence="5">
    <location>
        <begin position="1122"/>
        <end position="1139"/>
    </location>
</feature>
<evidence type="ECO:0000256" key="1">
    <source>
        <dbReference type="ARBA" id="ARBA00004240"/>
    </source>
</evidence>
<feature type="compositionally biased region" description="Polar residues" evidence="5">
    <location>
        <begin position="1604"/>
        <end position="1618"/>
    </location>
</feature>
<name>A0AAD2JJ75_9STRA</name>
<dbReference type="SUPFAM" id="SSF51045">
    <property type="entry name" value="WW domain"/>
    <property type="match status" value="27"/>
</dbReference>
<feature type="compositionally biased region" description="Acidic residues" evidence="5">
    <location>
        <begin position="2238"/>
        <end position="2272"/>
    </location>
</feature>
<feature type="compositionally biased region" description="Polar residues" evidence="5">
    <location>
        <begin position="2215"/>
        <end position="2228"/>
    </location>
</feature>
<feature type="domain" description="WW" evidence="6">
    <location>
        <begin position="1078"/>
        <end position="1112"/>
    </location>
</feature>
<feature type="compositionally biased region" description="Low complexity" evidence="5">
    <location>
        <begin position="693"/>
        <end position="709"/>
    </location>
</feature>
<organism evidence="7 8">
    <name type="scientific">Cylindrotheca closterium</name>
    <dbReference type="NCBI Taxonomy" id="2856"/>
    <lineage>
        <taxon>Eukaryota</taxon>
        <taxon>Sar</taxon>
        <taxon>Stramenopiles</taxon>
        <taxon>Ochrophyta</taxon>
        <taxon>Bacillariophyta</taxon>
        <taxon>Bacillariophyceae</taxon>
        <taxon>Bacillariophycidae</taxon>
        <taxon>Bacillariales</taxon>
        <taxon>Bacillariaceae</taxon>
        <taxon>Cylindrotheca</taxon>
    </lineage>
</organism>
<feature type="region of interest" description="Disordered" evidence="5">
    <location>
        <begin position="1007"/>
        <end position="1196"/>
    </location>
</feature>
<feature type="compositionally biased region" description="Basic and acidic residues" evidence="5">
    <location>
        <begin position="1628"/>
        <end position="1641"/>
    </location>
</feature>
<feature type="compositionally biased region" description="Acidic residues" evidence="5">
    <location>
        <begin position="1292"/>
        <end position="1304"/>
    </location>
</feature>
<dbReference type="CDD" id="cd00201">
    <property type="entry name" value="WW"/>
    <property type="match status" value="27"/>
</dbReference>
<feature type="compositionally biased region" description="Acidic residues" evidence="5">
    <location>
        <begin position="1441"/>
        <end position="1456"/>
    </location>
</feature>
<feature type="region of interest" description="Disordered" evidence="5">
    <location>
        <begin position="3391"/>
        <end position="3484"/>
    </location>
</feature>
<feature type="compositionally biased region" description="Polar residues" evidence="5">
    <location>
        <begin position="2038"/>
        <end position="2047"/>
    </location>
</feature>
<feature type="compositionally biased region" description="Pro residues" evidence="5">
    <location>
        <begin position="62"/>
        <end position="88"/>
    </location>
</feature>
<feature type="compositionally biased region" description="Acidic residues" evidence="5">
    <location>
        <begin position="1658"/>
        <end position="1673"/>
    </location>
</feature>
<feature type="compositionally biased region" description="Acidic residues" evidence="5">
    <location>
        <begin position="2005"/>
        <end position="2018"/>
    </location>
</feature>
<dbReference type="Gene3D" id="2.20.70.10">
    <property type="match status" value="27"/>
</dbReference>
<feature type="domain" description="WW" evidence="6">
    <location>
        <begin position="2428"/>
        <end position="2462"/>
    </location>
</feature>
<comment type="subcellular location">
    <subcellularLocation>
        <location evidence="1">Endoplasmic reticulum</location>
    </subcellularLocation>
</comment>
<feature type="domain" description="WW" evidence="6">
    <location>
        <begin position="879"/>
        <end position="907"/>
    </location>
</feature>
<feature type="domain" description="WW" evidence="6">
    <location>
        <begin position="2587"/>
        <end position="2621"/>
    </location>
</feature>
<feature type="compositionally biased region" description="Polar residues" evidence="5">
    <location>
        <begin position="419"/>
        <end position="433"/>
    </location>
</feature>
<feature type="domain" description="WW" evidence="6">
    <location>
        <begin position="1155"/>
        <end position="1189"/>
    </location>
</feature>
<feature type="domain" description="WW" evidence="6">
    <location>
        <begin position="2737"/>
        <end position="2771"/>
    </location>
</feature>
<feature type="compositionally biased region" description="Low complexity" evidence="5">
    <location>
        <begin position="3422"/>
        <end position="3443"/>
    </location>
</feature>
<feature type="domain" description="WW" evidence="6">
    <location>
        <begin position="2207"/>
        <end position="2235"/>
    </location>
</feature>
<keyword evidence="4" id="KW-0931">ER-Golgi transport</keyword>
<feature type="domain" description="WW" evidence="6">
    <location>
        <begin position="1519"/>
        <end position="1553"/>
    </location>
</feature>
<feature type="compositionally biased region" description="Low complexity" evidence="5">
    <location>
        <begin position="1754"/>
        <end position="1764"/>
    </location>
</feature>
<feature type="compositionally biased region" description="Polar residues" evidence="5">
    <location>
        <begin position="1532"/>
        <end position="1546"/>
    </location>
</feature>
<dbReference type="PANTHER" id="PTHR47852">
    <property type="entry name" value="OS06G0298400 PROTEIN"/>
    <property type="match status" value="1"/>
</dbReference>
<feature type="compositionally biased region" description="Basic and acidic residues" evidence="5">
    <location>
        <begin position="1472"/>
        <end position="1498"/>
    </location>
</feature>
<feature type="compositionally biased region" description="Polar residues" evidence="5">
    <location>
        <begin position="3411"/>
        <end position="3420"/>
    </location>
</feature>
<feature type="region of interest" description="Disordered" evidence="5">
    <location>
        <begin position="2327"/>
        <end position="2355"/>
    </location>
</feature>
<dbReference type="PROSITE" id="PS50020">
    <property type="entry name" value="WW_DOMAIN_2"/>
    <property type="match status" value="27"/>
</dbReference>
<feature type="domain" description="WW" evidence="6">
    <location>
        <begin position="1303"/>
        <end position="1337"/>
    </location>
</feature>
<feature type="region of interest" description="Disordered" evidence="5">
    <location>
        <begin position="318"/>
        <end position="348"/>
    </location>
</feature>
<feature type="compositionally biased region" description="Polar residues" evidence="5">
    <location>
        <begin position="443"/>
        <end position="466"/>
    </location>
</feature>
<feature type="region of interest" description="Disordered" evidence="5">
    <location>
        <begin position="1"/>
        <end position="221"/>
    </location>
</feature>
<dbReference type="Gene3D" id="1.25.40.1030">
    <property type="match status" value="1"/>
</dbReference>
<feature type="compositionally biased region" description="Basic and acidic residues" evidence="5">
    <location>
        <begin position="3548"/>
        <end position="3558"/>
    </location>
</feature>
<feature type="compositionally biased region" description="Low complexity" evidence="5">
    <location>
        <begin position="853"/>
        <end position="864"/>
    </location>
</feature>
<feature type="compositionally biased region" description="Low complexity" evidence="5">
    <location>
        <begin position="3561"/>
        <end position="3583"/>
    </location>
</feature>
<feature type="compositionally biased region" description="Basic and acidic residues" evidence="5">
    <location>
        <begin position="407"/>
        <end position="418"/>
    </location>
</feature>
<feature type="region of interest" description="Disordered" evidence="5">
    <location>
        <begin position="2151"/>
        <end position="2281"/>
    </location>
</feature>
<dbReference type="InterPro" id="IPR001202">
    <property type="entry name" value="WW_dom"/>
</dbReference>
<feature type="domain" description="WW" evidence="6">
    <location>
        <begin position="979"/>
        <end position="1013"/>
    </location>
</feature>
<feature type="domain" description="WW" evidence="6">
    <location>
        <begin position="1767"/>
        <end position="1801"/>
    </location>
</feature>
<feature type="region of interest" description="Disordered" evidence="5">
    <location>
        <begin position="2764"/>
        <end position="2786"/>
    </location>
</feature>
<feature type="compositionally biased region" description="Basic and acidic residues" evidence="5">
    <location>
        <begin position="2410"/>
        <end position="2430"/>
    </location>
</feature>
<feature type="domain" description="WW" evidence="6">
    <location>
        <begin position="2124"/>
        <end position="2158"/>
    </location>
</feature>
<feature type="compositionally biased region" description="Basic and acidic residues" evidence="5">
    <location>
        <begin position="3627"/>
        <end position="3638"/>
    </location>
</feature>
<evidence type="ECO:0000313" key="8">
    <source>
        <dbReference type="Proteomes" id="UP001295423"/>
    </source>
</evidence>
<dbReference type="PROSITE" id="PS01159">
    <property type="entry name" value="WW_DOMAIN_1"/>
    <property type="match status" value="25"/>
</dbReference>
<evidence type="ECO:0000256" key="2">
    <source>
        <dbReference type="ARBA" id="ARBA00022448"/>
    </source>
</evidence>
<feature type="region of interest" description="Disordered" evidence="5">
    <location>
        <begin position="852"/>
        <end position="887"/>
    </location>
</feature>
<feature type="domain" description="WW" evidence="6">
    <location>
        <begin position="2059"/>
        <end position="2093"/>
    </location>
</feature>
<feature type="region of interest" description="Disordered" evidence="5">
    <location>
        <begin position="2613"/>
        <end position="2675"/>
    </location>
</feature>
<feature type="region of interest" description="Disordered" evidence="5">
    <location>
        <begin position="367"/>
        <end position="391"/>
    </location>
</feature>
<dbReference type="Pfam" id="PF00397">
    <property type="entry name" value="WW"/>
    <property type="match status" value="26"/>
</dbReference>
<feature type="region of interest" description="Disordered" evidence="5">
    <location>
        <begin position="1395"/>
        <end position="1824"/>
    </location>
</feature>
<sequence length="3638" mass="393487">MASGGPPPAFGFRPPPPPNGGGPFRPPPPPGRTSSYDSEGEEGGALTSTINLVTSAANMLFKPPPPPSSGNAPPPPQSMPPPRQPPAPIEATNSMLDTPAAAFQAPPPELDLRTTPRSQSNTPQRMTTISGVPQAAIPTMPSLSATPTQFPPPRSTAEGLFGSSTEPTSTMMPQPGASPMAAAMAAASTSSPQNVFQAPPPPGNAASGFQGPSPIMPQPGASPMAAAMAAVSTSSPQNVFQAPPPPGNAASGFQGPPPIMPQPGASPMAAAMAAASSTTTTPPSSFQPPSSPANNNNTQQKVRGVINAVAVANKFMKMSPKRNQTASPVPPASAGGFQPPPSSDAPTLRGTIGAVAVANKFMSMANNNKSKTKEQEPPASPKPTSPSPLRGVVNAVAVANKFMKMKKSADDEPPEGRDNGQQFQDKQQASPAQQLRGAVNAVKLTNTLKGGSESSTQDKQQPSPAQQLRGAVNAVKLTNTLKGGSEEPASPAQQLRGAVDAVKLTNTLKGPKEPSSPAQQLRGAVNAVKLTNTLKGPKEPASPAQQLRGAVNAVKLTNTLKGPKEPASPAQQLRGAVNAVKLSNTLKGPEEPASPAQQLRGAVTTVTASNSLGASSPKRPPIQKFTPPPSPRVHQVSTRSPKTPLIANTLPPSSSSSQTTTPIRKLNLPTPSPRARTLVAGITTTPHRQLRLPPKSSSTTSTSKNTTPRSKFRLPPPRTKSTTPEPVVNLKPKVDEAPSMPETSAASTSSTTAAPGGETIATQAENSTSAESKSTEQSAAAVEEAPTPASAFMEPPKPAEDALPEGWVATKDPTLGKIYYYNTETQETSWEKPFPQAPSTDNTIEVLSQLNKTSTEATAISSAAPVEEEEPQTHDATEWSEVTDPASGEVYYYNVVTQETSWDRPAAMDQPPVKESETVSAADSKEEMLAEESVEETVAASLPQAPATDNTIEVLSQLNKKSAAATAISTAPSVEEEETEAKYEWSAVTDPVSGEVYYYNVVTQETSWDRPAAMDQPAKESEAVLPASDSKEEISADESIENTFAELNAEFGYVDPSETADEKEEEPTPAGSVTEEKDALPDGWTEVVDPSSGETYYYNPATQETSWEMPAEEPKATKVTEAPSTDTTMEVLSSMSQQPEELAVPALGESPEDDGDLPDGWEEVVDPNSGDVYYFNSGSNETSWERPGAEPANEKSGEVEVVASEEMKSSAPAVEEAAEETAGLATEWEEVIDPNSGDIYYFNSVTNETSWERPSVEQMNGDSVELEPTASEDVQLEEPSELGVDPLVVASESEDAEADTESSDLPENWTEAVDESSGQTYFYNSLTEETSWERPTNDEAVLEEQEEIHEDDPDKNVVSDFKTGAGLNTAVEDSVFPADWIEAVDESSGQTYYYNTATQETSWEKPLITSDLRDEVAADATDDRSETEDKQEDAAVNETTPETDDGLPSDWIETEDGNGQVYYYNTVTNETSWERPRNERDEDRGVDEVEQEGDKAEADGVDIDEGDNVMDEDPADDQDELPSDWVEAVDESTGQTYYYNTVTQETAWERPPMASDGQEKDAGDADEAEYSTAEDDQTDGVVDDSTPTTEDEMPADWIEAVDESSGQTYYYNTATQETSWEKPLTTSDARDEVAADATDDRSETEENQEDAAVNETTPETDEGLPSDWIETEDGNGQVYYYNTVTNETSWERPRNERDEDRGVDEVEQEGDQTEADASDDDEGGNVTGDYHDQKGDDADTDEAEDHSAAEDAKASAAADESTPATEDEMPTDWIEAVDESSGKTYYYNTATQETSWEKPSSSVLEDESEAVEQEEKAAEVTDEHDDLNAEVDAEEADEQQLLGDWVEAVDEQNGQTYYYNPVTQETSWEKPIVDSAEKAEAQEEIPVESSEAEEVPEETDAGDAAGDWTEAVDESTGQTYYYNARTEETTWEKPLVLQEEDEGHEEHIGDDTDGDAEPSAEAEDQNLADEWIEAVDESTGQTYYYNTVTQETSWEKPSSLITSNESEEVADGDGESENSFDGQESDNMKGAGERSHPTNDVSESTDISAHDPDDDAPTTVLPECWTSAIDERTGKTYYFNSLTQETSWEFPRGSSDGEASVGSSEEQDVTDSVPAETPVEKEDEDLPENWSKEIDETTLKIYYYNNVTHESSWKKPGVETDADVQDSEHTETEHSEHDPDLQASDDMCKKEGEDQRNEDGETPQVDWIEAVDEASGQTYFYNTVTGETSWEKPVELMQSDDEGDKDEADDGADNDIDDAAPTNTEDDNEQDEGPGLPVNWTEAVDESNGQTYYYNTETQETSWEKPVFTPSETLNDIADENELPAEEFEGEVQDASPSPTVDEPDMRHGESGFPSDWTEVVDEASGQFYYYNSVTQETSWTKPSVALDDAAPEAAIDEMLPLTDSAAEESSIHFEEPESEKVVDADNKELPEDWIEAVDEGNGKTYYYNTVTQETSWESPNAALEEEIAATPESNENLLDESVAAPEAAETNDLVVAKATENIPGDDLPSDWIEAADESSGQTYYYNTVTQETSWEKPSITLKEAVSDVADETPNAAIENATDTEDAATDGSEDNRAKEDEAEDHGEELSGDWIETVDEASGQTYYFNTVTQETSWKKPSKTVEEDEDVVDEKNKHVGGDGVVEQADAVEGKMESDNDDLPSDWIESMDESSGRPYYYNTVTQETSWDRPSSNTAMEDAAEVADEIQDTLVENPADADVGEPLTTETAVSEGIVQEEDPQREWIETVDESTGQVYYFNTVTQETSWEKPSSLQPADKGHEEDSSGIADETLFSEKRMEDDAIDVDKTDAAMGNSLDVSQESLPSGWVEVVDEDSGNVYFYNSETNETSWEKPSTEPSEPIAESLPNVLADEEDIVGEASNQEWEIVDEPKDDIVIMDDTKDTDVDLATHIANLCDERGGVGIIGPLSLSEDDAVLSYIKLKYENTRNPLWGLIDIAARSRGRLRSEDGVADRNSPESSIVELLLRESNGKSPAAPSSKQQQSPSPAEEDDDLRMERVQSLLLRGNRVEAVKEAVECQDFATALLVASMCDPETYKFAAKAYAENVFVGGSPMYTLGMLFSGSIQVPSESSSNSFWGIGANELNSTWKKHLAAVISNRTAGWDRVVLSLGDRLREIGAIEGAHFCYMVCGCPFTDPLDPTTRVSLLGCDHVDKSVVCLATNAAIDSFYQTEAYEWAKRRGNKNATIKTFQPFKVIFATSLVDFGFEDSASLFTLGIRHCSDIPSAEPIDLAGEQWGQVFEDTNALAGAFCALEMRLDLVPDQDEPEYDHVEDEVPPAFEGERPAAMNPDDSYAEENRDAVNSTLNLTDNDATFVTAASNLMEKPGFSMTPQRETPQAPTAEAMVLQEPDGMVPPQVERLSTVAPPVAPLKEDVSRKRTQAMPPQMPPTPTARNNASNNEDVSTPMPADPTTAAAMPAMTPQETMKQPEKAPSTAPSVMMGKKSDAKVNKKSAPSSTEKPRSGGLLSGFRSMMIKRFNKDAVECSLPDNEEKAYYDEKLKRWVFPGDDLDELAKPMAPPPLMPSGGDSKPAIEPEPKPDSNDPLAAMMAPPSRRPAALRRPGATPSMPPGGGGMPPMPGMPPMMMPGMPSPAAGGGAAAPPQFAVFTPSKKEKEQTKEEE</sequence>
<feature type="compositionally biased region" description="Low complexity" evidence="5">
    <location>
        <begin position="262"/>
        <end position="284"/>
    </location>
</feature>
<feature type="compositionally biased region" description="Low complexity" evidence="5">
    <location>
        <begin position="171"/>
        <end position="192"/>
    </location>
</feature>
<feature type="domain" description="WW" evidence="6">
    <location>
        <begin position="1222"/>
        <end position="1256"/>
    </location>
</feature>
<feature type="region of interest" description="Disordered" evidence="5">
    <location>
        <begin position="610"/>
        <end position="809"/>
    </location>
</feature>
<feature type="compositionally biased region" description="Basic and acidic residues" evidence="5">
    <location>
        <begin position="1183"/>
        <end position="1196"/>
    </location>
</feature>
<dbReference type="GO" id="GO:0016192">
    <property type="term" value="P:vesicle-mediated transport"/>
    <property type="evidence" value="ECO:0007669"/>
    <property type="project" value="UniProtKB-KW"/>
</dbReference>
<evidence type="ECO:0000259" key="6">
    <source>
        <dbReference type="PROSITE" id="PS50020"/>
    </source>
</evidence>
<gene>
    <name evidence="7" type="ORF">CYCCA115_LOCUS15276</name>
</gene>
<feature type="compositionally biased region" description="Low complexity" evidence="5">
    <location>
        <begin position="2990"/>
        <end position="3005"/>
    </location>
</feature>
<feature type="compositionally biased region" description="Acidic residues" evidence="5">
    <location>
        <begin position="2562"/>
        <end position="2572"/>
    </location>
</feature>
<feature type="region of interest" description="Disordered" evidence="5">
    <location>
        <begin position="1327"/>
        <end position="1361"/>
    </location>
</feature>
<feature type="domain" description="WW" evidence="6">
    <location>
        <begin position="1445"/>
        <end position="1478"/>
    </location>
</feature>
<feature type="domain" description="WW" evidence="6">
    <location>
        <begin position="2506"/>
        <end position="2540"/>
    </location>
</feature>
<feature type="domain" description="WW" evidence="6">
    <location>
        <begin position="1902"/>
        <end position="1936"/>
    </location>
</feature>
<feature type="domain" description="WW" evidence="6">
    <location>
        <begin position="801"/>
        <end position="835"/>
    </location>
</feature>
<feature type="region of interest" description="Disordered" evidence="5">
    <location>
        <begin position="1983"/>
        <end position="2064"/>
    </location>
</feature>